<reference evidence="2 3" key="1">
    <citation type="submission" date="2021-03" db="EMBL/GenBank/DDBJ databases">
        <title>Thiomicrorhabdus sp.nov.,novel sulfur-oxidizing bacteria isolated from coastal sediment.</title>
        <authorList>
            <person name="Liu X."/>
        </authorList>
    </citation>
    <scope>NUCLEOTIDE SEQUENCE [LARGE SCALE GENOMIC DNA]</scope>
    <source>
        <strain evidence="2 3">6S2-11</strain>
    </source>
</reference>
<organism evidence="2 3">
    <name type="scientific">Thiomicrorhabdus marina</name>
    <dbReference type="NCBI Taxonomy" id="2818442"/>
    <lineage>
        <taxon>Bacteria</taxon>
        <taxon>Pseudomonadati</taxon>
        <taxon>Pseudomonadota</taxon>
        <taxon>Gammaproteobacteria</taxon>
        <taxon>Thiotrichales</taxon>
        <taxon>Piscirickettsiaceae</taxon>
        <taxon>Thiomicrorhabdus</taxon>
    </lineage>
</organism>
<keyword evidence="1" id="KW-0732">Signal</keyword>
<dbReference type="SUPFAM" id="SSF53254">
    <property type="entry name" value="Phosphoglycerate mutase-like"/>
    <property type="match status" value="1"/>
</dbReference>
<evidence type="ECO:0000313" key="2">
    <source>
        <dbReference type="EMBL" id="MBO1926499.1"/>
    </source>
</evidence>
<dbReference type="RefSeq" id="WP_208147590.1">
    <property type="nucleotide sequence ID" value="NZ_JAGETV010000003.1"/>
</dbReference>
<proteinExistence type="predicted"/>
<name>A0ABS3Q3H8_9GAMM</name>
<evidence type="ECO:0000313" key="3">
    <source>
        <dbReference type="Proteomes" id="UP000664835"/>
    </source>
</evidence>
<accession>A0ABS3Q3H8</accession>
<evidence type="ECO:0000256" key="1">
    <source>
        <dbReference type="SAM" id="SignalP"/>
    </source>
</evidence>
<dbReference type="InterPro" id="IPR029033">
    <property type="entry name" value="His_PPase_superfam"/>
</dbReference>
<keyword evidence="3" id="KW-1185">Reference proteome</keyword>
<protein>
    <recommendedName>
        <fullName evidence="4">Histidine phosphatase family protein</fullName>
    </recommendedName>
</protein>
<dbReference type="CDD" id="cd07040">
    <property type="entry name" value="HP"/>
    <property type="match status" value="1"/>
</dbReference>
<dbReference type="Gene3D" id="3.40.50.1240">
    <property type="entry name" value="Phosphoglycerate mutase-like"/>
    <property type="match status" value="1"/>
</dbReference>
<feature type="chain" id="PRO_5046150432" description="Histidine phosphatase family protein" evidence="1">
    <location>
        <begin position="30"/>
        <end position="219"/>
    </location>
</feature>
<dbReference type="Proteomes" id="UP000664835">
    <property type="component" value="Unassembled WGS sequence"/>
</dbReference>
<feature type="signal peptide" evidence="1">
    <location>
        <begin position="1"/>
        <end position="29"/>
    </location>
</feature>
<gene>
    <name evidence="2" type="ORF">J3998_02835</name>
</gene>
<dbReference type="EMBL" id="JAGETV010000003">
    <property type="protein sequence ID" value="MBO1926499.1"/>
    <property type="molecule type" value="Genomic_DNA"/>
</dbReference>
<sequence length="219" mass="24685">MNFHTKINHFAYFWLLVLAGWLLAFSAHCADKETEFNEKIVTPELIQQLQTGGFVIYMRHGNTDNSRPDQAPKVDLNDCSTQRVLDQKGVAVTKRVGNYVRAARIPIGDVFASPMCRAKNSAENAFGHYQLDNKLMYTGTMTSAEKKPVIANTRRLISEPQPLGTNRVLVAHAPNMMDLINYFPEEATLVIFKPQGNSQFEYLGSIRPGDWPALLEQLK</sequence>
<comment type="caution">
    <text evidence="2">The sequence shown here is derived from an EMBL/GenBank/DDBJ whole genome shotgun (WGS) entry which is preliminary data.</text>
</comment>
<evidence type="ECO:0008006" key="4">
    <source>
        <dbReference type="Google" id="ProtNLM"/>
    </source>
</evidence>